<protein>
    <submittedName>
        <fullName evidence="1">Uncharacterized protein</fullName>
    </submittedName>
</protein>
<accession>A0A8T0UVB6</accession>
<keyword evidence="2" id="KW-1185">Reference proteome</keyword>
<feature type="non-terminal residue" evidence="1">
    <location>
        <position position="82"/>
    </location>
</feature>
<reference evidence="1" key="1">
    <citation type="submission" date="2020-05" db="EMBL/GenBank/DDBJ databases">
        <title>WGS assembly of Panicum virgatum.</title>
        <authorList>
            <person name="Lovell J.T."/>
            <person name="Jenkins J."/>
            <person name="Shu S."/>
            <person name="Juenger T.E."/>
            <person name="Schmutz J."/>
        </authorList>
    </citation>
    <scope>NUCLEOTIDE SEQUENCE</scope>
    <source>
        <strain evidence="1">AP13</strain>
    </source>
</reference>
<evidence type="ECO:0000313" key="2">
    <source>
        <dbReference type="Proteomes" id="UP000823388"/>
    </source>
</evidence>
<dbReference type="Proteomes" id="UP000823388">
    <property type="component" value="Chromosome 3K"/>
</dbReference>
<proteinExistence type="predicted"/>
<comment type="caution">
    <text evidence="1">The sequence shown here is derived from an EMBL/GenBank/DDBJ whole genome shotgun (WGS) entry which is preliminary data.</text>
</comment>
<sequence>MHLQYHTGITVSEDAVLSTYRQETSWKKREQEFFPLVDQLKLQRREHTDPIVTGWIRMEELHIHPLIILTPHHHNPQVTQSP</sequence>
<evidence type="ECO:0000313" key="1">
    <source>
        <dbReference type="EMBL" id="KAG2625096.1"/>
    </source>
</evidence>
<dbReference type="AlphaFoldDB" id="A0A8T0UVB6"/>
<gene>
    <name evidence="1" type="ORF">PVAP13_3KG165627</name>
</gene>
<organism evidence="1 2">
    <name type="scientific">Panicum virgatum</name>
    <name type="common">Blackwell switchgrass</name>
    <dbReference type="NCBI Taxonomy" id="38727"/>
    <lineage>
        <taxon>Eukaryota</taxon>
        <taxon>Viridiplantae</taxon>
        <taxon>Streptophyta</taxon>
        <taxon>Embryophyta</taxon>
        <taxon>Tracheophyta</taxon>
        <taxon>Spermatophyta</taxon>
        <taxon>Magnoliopsida</taxon>
        <taxon>Liliopsida</taxon>
        <taxon>Poales</taxon>
        <taxon>Poaceae</taxon>
        <taxon>PACMAD clade</taxon>
        <taxon>Panicoideae</taxon>
        <taxon>Panicodae</taxon>
        <taxon>Paniceae</taxon>
        <taxon>Panicinae</taxon>
        <taxon>Panicum</taxon>
        <taxon>Panicum sect. Hiantes</taxon>
    </lineage>
</organism>
<dbReference type="EMBL" id="CM029041">
    <property type="protein sequence ID" value="KAG2625096.1"/>
    <property type="molecule type" value="Genomic_DNA"/>
</dbReference>
<name>A0A8T0UVB6_PANVG</name>